<dbReference type="PRINTS" id="PR01438">
    <property type="entry name" value="UNVRSLSTRESS"/>
</dbReference>
<evidence type="ECO:0000259" key="2">
    <source>
        <dbReference type="Pfam" id="PF00582"/>
    </source>
</evidence>
<dbReference type="PANTHER" id="PTHR46268:SF6">
    <property type="entry name" value="UNIVERSAL STRESS PROTEIN UP12"/>
    <property type="match status" value="1"/>
</dbReference>
<sequence length="291" mass="31256">MIARRSIVVGVDGSPSALQAVAWAAQEAFRRHVPLSILAGMPNRSTYGVPIGLSDSFFEQQELEAHAHLAEAVDRARKTVREETFAIDTRLGWGGPIHELIECSTSALMVVVGGGRRNVLERMFLGSVSAAVVAHAHAPVVVVRDLPHVEVTDITGPVVVGVDGSDAGERAVTAAFEEAALRGVELVAVHAWSDLTVRSPFQVGIDWETMETSEKVLLSESLAGYAERYPDVPVRPVMVMDQPAHNLREQAAHAQLLVIGRRGRGGFSGMLLGSTSRALIHTVTCPLLIVR</sequence>
<dbReference type="AlphaFoldDB" id="A0A562E3J3"/>
<dbReference type="Pfam" id="PF00582">
    <property type="entry name" value="Usp"/>
    <property type="match status" value="2"/>
</dbReference>
<dbReference type="InterPro" id="IPR014729">
    <property type="entry name" value="Rossmann-like_a/b/a_fold"/>
</dbReference>
<name>A0A562E3J3_RHORH</name>
<comment type="caution">
    <text evidence="3">The sequence shown here is derived from an EMBL/GenBank/DDBJ whole genome shotgun (WGS) entry which is preliminary data.</text>
</comment>
<dbReference type="Gene3D" id="3.40.50.620">
    <property type="entry name" value="HUPs"/>
    <property type="match status" value="2"/>
</dbReference>
<dbReference type="RefSeq" id="WP_145692010.1">
    <property type="nucleotide sequence ID" value="NZ_VLJT01000022.1"/>
</dbReference>
<dbReference type="InterPro" id="IPR006015">
    <property type="entry name" value="Universal_stress_UspA"/>
</dbReference>
<protein>
    <submittedName>
        <fullName evidence="3">Nucleotide-binding universal stress UspA family protein</fullName>
    </submittedName>
</protein>
<gene>
    <name evidence="3" type="ORF">L618_002400000050</name>
</gene>
<evidence type="ECO:0000313" key="4">
    <source>
        <dbReference type="Proteomes" id="UP000317573"/>
    </source>
</evidence>
<feature type="domain" description="UspA" evidence="2">
    <location>
        <begin position="5"/>
        <end position="144"/>
    </location>
</feature>
<dbReference type="InterPro" id="IPR006016">
    <property type="entry name" value="UspA"/>
</dbReference>
<evidence type="ECO:0000313" key="3">
    <source>
        <dbReference type="EMBL" id="TWH16401.1"/>
    </source>
</evidence>
<dbReference type="EMBL" id="VLJT01000022">
    <property type="protein sequence ID" value="TWH16401.1"/>
    <property type="molecule type" value="Genomic_DNA"/>
</dbReference>
<dbReference type="SUPFAM" id="SSF52402">
    <property type="entry name" value="Adenine nucleotide alpha hydrolases-like"/>
    <property type="match status" value="2"/>
</dbReference>
<feature type="domain" description="UspA" evidence="2">
    <location>
        <begin position="157"/>
        <end position="291"/>
    </location>
</feature>
<reference evidence="3 4" key="1">
    <citation type="submission" date="2019-07" db="EMBL/GenBank/DDBJ databases">
        <title>Genome sequencing of lignin-degrading bacterial isolates.</title>
        <authorList>
            <person name="Gladden J."/>
        </authorList>
    </citation>
    <scope>NUCLEOTIDE SEQUENCE [LARGE SCALE GENOMIC DNA]</scope>
    <source>
        <strain evidence="3 4">J45</strain>
    </source>
</reference>
<comment type="similarity">
    <text evidence="1">Belongs to the universal stress protein A family.</text>
</comment>
<dbReference type="Proteomes" id="UP000317573">
    <property type="component" value="Unassembled WGS sequence"/>
</dbReference>
<organism evidence="3 4">
    <name type="scientific">Rhodococcus rhodochrous J45</name>
    <dbReference type="NCBI Taxonomy" id="935266"/>
    <lineage>
        <taxon>Bacteria</taxon>
        <taxon>Bacillati</taxon>
        <taxon>Actinomycetota</taxon>
        <taxon>Actinomycetes</taxon>
        <taxon>Mycobacteriales</taxon>
        <taxon>Nocardiaceae</taxon>
        <taxon>Rhodococcus</taxon>
    </lineage>
</organism>
<proteinExistence type="inferred from homology"/>
<dbReference type="PANTHER" id="PTHR46268">
    <property type="entry name" value="STRESS RESPONSE PROTEIN NHAX"/>
    <property type="match status" value="1"/>
</dbReference>
<accession>A0A562E3J3</accession>
<evidence type="ECO:0000256" key="1">
    <source>
        <dbReference type="ARBA" id="ARBA00008791"/>
    </source>
</evidence>